<feature type="signal peptide" evidence="2">
    <location>
        <begin position="1"/>
        <end position="25"/>
    </location>
</feature>
<protein>
    <recommendedName>
        <fullName evidence="5">Lipoprotein</fullName>
    </recommendedName>
</protein>
<keyword evidence="4" id="KW-1185">Reference proteome</keyword>
<evidence type="ECO:0000313" key="4">
    <source>
        <dbReference type="Proteomes" id="UP001501697"/>
    </source>
</evidence>
<organism evidence="3 4">
    <name type="scientific">Microbacterium awajiense</name>
    <dbReference type="NCBI Taxonomy" id="415214"/>
    <lineage>
        <taxon>Bacteria</taxon>
        <taxon>Bacillati</taxon>
        <taxon>Actinomycetota</taxon>
        <taxon>Actinomycetes</taxon>
        <taxon>Micrococcales</taxon>
        <taxon>Microbacteriaceae</taxon>
        <taxon>Microbacterium</taxon>
    </lineage>
</organism>
<proteinExistence type="predicted"/>
<evidence type="ECO:0000256" key="1">
    <source>
        <dbReference type="SAM" id="MobiDB-lite"/>
    </source>
</evidence>
<feature type="region of interest" description="Disordered" evidence="1">
    <location>
        <begin position="29"/>
        <end position="82"/>
    </location>
</feature>
<reference evidence="4" key="1">
    <citation type="journal article" date="2019" name="Int. J. Syst. Evol. Microbiol.">
        <title>The Global Catalogue of Microorganisms (GCM) 10K type strain sequencing project: providing services to taxonomists for standard genome sequencing and annotation.</title>
        <authorList>
            <consortium name="The Broad Institute Genomics Platform"/>
            <consortium name="The Broad Institute Genome Sequencing Center for Infectious Disease"/>
            <person name="Wu L."/>
            <person name="Ma J."/>
        </authorList>
    </citation>
    <scope>NUCLEOTIDE SEQUENCE [LARGE SCALE GENOMIC DNA]</scope>
    <source>
        <strain evidence="4">JCM 16544</strain>
    </source>
</reference>
<gene>
    <name evidence="3" type="ORF">GCM10022200_05010</name>
</gene>
<evidence type="ECO:0000256" key="2">
    <source>
        <dbReference type="SAM" id="SignalP"/>
    </source>
</evidence>
<dbReference type="EMBL" id="BAAAYU010000001">
    <property type="protein sequence ID" value="GAA3625649.1"/>
    <property type="molecule type" value="Genomic_DNA"/>
</dbReference>
<sequence>MPRGRVASFAAVVSLALALVLSACAPVSEEGTPSSVVSQAGGGADADHADEEGGGQTDGQADPEQETTRTGPVAQYGGPAYGDQGTAEVLEDGAWCKTLAVFWGGDQPVPAGVSFTFETAVVSPGGLTVESAVCGTRNADRACLGLTVAADEDGIFCSLLLRPDDAFADGTTITFTGTLDCPTSEVCDQVAARKVDPGPPIVVNDPDGS</sequence>
<keyword evidence="2" id="KW-0732">Signal</keyword>
<feature type="chain" id="PRO_5045871881" description="Lipoprotein" evidence="2">
    <location>
        <begin position="26"/>
        <end position="209"/>
    </location>
</feature>
<accession>A0ABP7A6E3</accession>
<dbReference type="PROSITE" id="PS51257">
    <property type="entry name" value="PROKAR_LIPOPROTEIN"/>
    <property type="match status" value="1"/>
</dbReference>
<comment type="caution">
    <text evidence="3">The sequence shown here is derived from an EMBL/GenBank/DDBJ whole genome shotgun (WGS) entry which is preliminary data.</text>
</comment>
<evidence type="ECO:0008006" key="5">
    <source>
        <dbReference type="Google" id="ProtNLM"/>
    </source>
</evidence>
<dbReference type="Proteomes" id="UP001501697">
    <property type="component" value="Unassembled WGS sequence"/>
</dbReference>
<evidence type="ECO:0000313" key="3">
    <source>
        <dbReference type="EMBL" id="GAA3625649.1"/>
    </source>
</evidence>
<name>A0ABP7A6E3_9MICO</name>